<feature type="transmembrane region" description="Helical" evidence="13">
    <location>
        <begin position="192"/>
        <end position="212"/>
    </location>
</feature>
<dbReference type="EC" id="4.1.1.65" evidence="12"/>
<feature type="chain" id="PRO_5023523511" description="Phosphatidylserine decarboxylase beta chain" evidence="12">
    <location>
        <begin position="1"/>
        <end position="248"/>
    </location>
</feature>
<accession>A0A378LV59</accession>
<evidence type="ECO:0000256" key="6">
    <source>
        <dbReference type="ARBA" id="ARBA00023136"/>
    </source>
</evidence>
<dbReference type="InterPro" id="IPR033177">
    <property type="entry name" value="PSD-B"/>
</dbReference>
<dbReference type="OrthoDB" id="9802030at2"/>
<keyword evidence="10 12" id="KW-1208">Phospholipid metabolism</keyword>
<keyword evidence="2 12" id="KW-1003">Cell membrane</keyword>
<feature type="active site" description="Charge relay system; for autoendoproteolytic cleavage activity" evidence="12">
    <location>
        <position position="89"/>
    </location>
</feature>
<evidence type="ECO:0000256" key="11">
    <source>
        <dbReference type="ARBA" id="ARBA00023317"/>
    </source>
</evidence>
<organism evidence="14 15">
    <name type="scientific">Legionella wadsworthii</name>
    <dbReference type="NCBI Taxonomy" id="28088"/>
    <lineage>
        <taxon>Bacteria</taxon>
        <taxon>Pseudomonadati</taxon>
        <taxon>Pseudomonadota</taxon>
        <taxon>Gammaproteobacteria</taxon>
        <taxon>Legionellales</taxon>
        <taxon>Legionellaceae</taxon>
        <taxon>Legionella</taxon>
    </lineage>
</organism>
<keyword evidence="8 12" id="KW-0594">Phospholipid biosynthesis</keyword>
<reference evidence="14 15" key="1">
    <citation type="submission" date="2018-06" db="EMBL/GenBank/DDBJ databases">
        <authorList>
            <consortium name="Pathogen Informatics"/>
            <person name="Doyle S."/>
        </authorList>
    </citation>
    <scope>NUCLEOTIDE SEQUENCE [LARGE SCALE GENOMIC DNA]</scope>
    <source>
        <strain evidence="14 15">NCTC11532</strain>
    </source>
</reference>
<keyword evidence="13" id="KW-0812">Transmembrane</keyword>
<protein>
    <recommendedName>
        <fullName evidence="12">Phosphatidylserine decarboxylase proenzyme</fullName>
        <ecNumber evidence="12">4.1.1.65</ecNumber>
    </recommendedName>
    <component>
        <recommendedName>
            <fullName evidence="12">Phosphatidylserine decarboxylase alpha chain</fullName>
        </recommendedName>
    </component>
    <component>
        <recommendedName>
            <fullName evidence="12">Phosphatidylserine decarboxylase beta chain</fullName>
        </recommendedName>
    </component>
</protein>
<evidence type="ECO:0000256" key="3">
    <source>
        <dbReference type="ARBA" id="ARBA00022516"/>
    </source>
</evidence>
<dbReference type="PANTHER" id="PTHR10067">
    <property type="entry name" value="PHOSPHATIDYLSERINE DECARBOXYLASE"/>
    <property type="match status" value="1"/>
</dbReference>
<evidence type="ECO:0000256" key="13">
    <source>
        <dbReference type="SAM" id="Phobius"/>
    </source>
</evidence>
<comment type="function">
    <text evidence="12">Catalyzes the formation of phosphatidylethanolamine (PtdEtn) from phosphatidylserine (PtdSer).</text>
</comment>
<proteinExistence type="inferred from homology"/>
<dbReference type="GO" id="GO:0004609">
    <property type="term" value="F:phosphatidylserine decarboxylase activity"/>
    <property type="evidence" value="ECO:0007669"/>
    <property type="project" value="UniProtKB-UniRule"/>
</dbReference>
<comment type="catalytic activity">
    <reaction evidence="12">
        <text>a 1,2-diacyl-sn-glycero-3-phospho-L-serine + H(+) = a 1,2-diacyl-sn-glycero-3-phosphoethanolamine + CO2</text>
        <dbReference type="Rhea" id="RHEA:20828"/>
        <dbReference type="ChEBI" id="CHEBI:15378"/>
        <dbReference type="ChEBI" id="CHEBI:16526"/>
        <dbReference type="ChEBI" id="CHEBI:57262"/>
        <dbReference type="ChEBI" id="CHEBI:64612"/>
        <dbReference type="EC" id="4.1.1.65"/>
    </reaction>
</comment>
<feature type="site" description="Cleavage (non-hydrolytic); by autocatalysis" evidence="12">
    <location>
        <begin position="248"/>
        <end position="249"/>
    </location>
</feature>
<comment type="pathway">
    <text evidence="1">Lipid metabolism.</text>
</comment>
<gene>
    <name evidence="12 14" type="primary">psd</name>
    <name evidence="14" type="ORF">NCTC11532_03061</name>
</gene>
<comment type="cofactor">
    <cofactor evidence="12">
        <name>pyruvate</name>
        <dbReference type="ChEBI" id="CHEBI:15361"/>
    </cofactor>
    <text evidence="12">Binds 1 pyruvoyl group covalently per subunit.</text>
</comment>
<dbReference type="InterPro" id="IPR033178">
    <property type="entry name" value="PSD_type1_pro"/>
</dbReference>
<keyword evidence="13" id="KW-1133">Transmembrane helix</keyword>
<evidence type="ECO:0000256" key="9">
    <source>
        <dbReference type="ARBA" id="ARBA00023239"/>
    </source>
</evidence>
<dbReference type="Pfam" id="PF02666">
    <property type="entry name" value="PS_Dcarbxylase"/>
    <property type="match status" value="1"/>
</dbReference>
<keyword evidence="6 12" id="KW-0472">Membrane</keyword>
<keyword evidence="7 12" id="KW-0865">Zymogen</keyword>
<dbReference type="PANTHER" id="PTHR10067:SF6">
    <property type="entry name" value="PHOSPHATIDYLSERINE DECARBOXYLASE PROENZYME, MITOCHONDRIAL"/>
    <property type="match status" value="1"/>
</dbReference>
<comment type="pathway">
    <text evidence="12">Phospholipid metabolism; phosphatidylethanolamine biosynthesis; phosphatidylethanolamine from CDP-diacylglycerol: step 2/2.</text>
</comment>
<dbReference type="STRING" id="1122170.GCA_000701265_01524"/>
<feature type="active site" description="Charge relay system; for autoendoproteolytic cleavage activity" evidence="12">
    <location>
        <position position="249"/>
    </location>
</feature>
<sequence>MSLDLIKTLPQYLLPKHGLTFLAGCLAEVKHIKVKNYIIKRFINKYEVNMSEAMIEDPTAYPSFNDFFIRHLKPGSRPIAQADIISPVDGSVSEIGSIEQGQLIQAKGHNYSLSDLLACNNEVAAQFIHGHFATLYLSPKDYHRVHMPMDASISSMTYIPGALFSVQPSTVRVVPRLFARNERLVIFFSTKVGPMAMVMVGATIVGAIGTSWHGDIKRSKNRIDFEYNQEKQQEVMAQGDEMGYFKLGSTVVLLFANDAPVHWNSDLKTGSKIRVGEAIGSLGQ</sequence>
<comment type="similarity">
    <text evidence="12">Belongs to the phosphatidylserine decarboxylase family. PSD-B subfamily. Prokaryotic type I sub-subfamily.</text>
</comment>
<keyword evidence="9 12" id="KW-0456">Lyase</keyword>
<comment type="subunit">
    <text evidence="12">Heterodimer of a large membrane-associated beta subunit and a small pyruvoyl-containing alpha subunit.</text>
</comment>
<dbReference type="RefSeq" id="WP_031566708.1">
    <property type="nucleotide sequence ID" value="NZ_CAAAIS010000014.1"/>
</dbReference>
<dbReference type="NCBIfam" id="TIGR00163">
    <property type="entry name" value="PS_decarb"/>
    <property type="match status" value="1"/>
</dbReference>
<evidence type="ECO:0000256" key="7">
    <source>
        <dbReference type="ARBA" id="ARBA00023145"/>
    </source>
</evidence>
<feature type="modified residue" description="Pyruvic acid (Ser); by autocatalysis" evidence="12">
    <location>
        <position position="249"/>
    </location>
</feature>
<dbReference type="Proteomes" id="UP000255297">
    <property type="component" value="Unassembled WGS sequence"/>
</dbReference>
<evidence type="ECO:0000256" key="10">
    <source>
        <dbReference type="ARBA" id="ARBA00023264"/>
    </source>
</evidence>
<name>A0A378LV59_9GAMM</name>
<keyword evidence="3 12" id="KW-0444">Lipid biosynthesis</keyword>
<evidence type="ECO:0000256" key="8">
    <source>
        <dbReference type="ARBA" id="ARBA00023209"/>
    </source>
</evidence>
<evidence type="ECO:0000256" key="4">
    <source>
        <dbReference type="ARBA" id="ARBA00022793"/>
    </source>
</evidence>
<keyword evidence="15" id="KW-1185">Reference proteome</keyword>
<evidence type="ECO:0000256" key="5">
    <source>
        <dbReference type="ARBA" id="ARBA00023098"/>
    </source>
</evidence>
<dbReference type="InterPro" id="IPR003817">
    <property type="entry name" value="PS_Dcarbxylase"/>
</dbReference>
<dbReference type="AlphaFoldDB" id="A0A378LV59"/>
<feature type="active site" description="Charge relay system; for autoendoproteolytic cleavage activity" evidence="12">
    <location>
        <position position="146"/>
    </location>
</feature>
<dbReference type="HAMAP" id="MF_00662">
    <property type="entry name" value="PS_decarb_PSD_B_type1"/>
    <property type="match status" value="1"/>
</dbReference>
<dbReference type="EMBL" id="UGPB01000001">
    <property type="protein sequence ID" value="STY31773.1"/>
    <property type="molecule type" value="Genomic_DNA"/>
</dbReference>
<keyword evidence="4 12" id="KW-0210">Decarboxylase</keyword>
<evidence type="ECO:0000256" key="12">
    <source>
        <dbReference type="HAMAP-Rule" id="MF_00662"/>
    </source>
</evidence>
<comment type="PTM">
    <text evidence="12">Is synthesized initially as an inactive proenzyme. Formation of the active enzyme involves a self-maturation process in which the active site pyruvoyl group is generated from an internal serine residue via an autocatalytic post-translational modification. Two non-identical subunits are generated from the proenzyme in this reaction, and the pyruvate is formed at the N-terminus of the alpha chain, which is derived from the carboxyl end of the proenzyme. The autoendoproteolytic cleavage occurs by a canonical serine protease mechanism, in which the side chain hydroxyl group of the serine supplies its oxygen atom to form the C-terminus of the beta chain, while the remainder of the serine residue undergoes an oxidative deamination to produce ammonia and the pyruvoyl prosthetic group on the alpha chain. During this reaction, the Ser that is part of the protease active site of the proenzyme becomes the pyruvoyl prosthetic group, which constitutes an essential element of the active site of the mature decarboxylase.</text>
</comment>
<feature type="active site" description="Schiff-base intermediate with substrate; via pyruvic acid; for decarboxylase activity" evidence="12">
    <location>
        <position position="249"/>
    </location>
</feature>
<dbReference type="UniPathway" id="UPA00558">
    <property type="reaction ID" value="UER00616"/>
</dbReference>
<evidence type="ECO:0000256" key="2">
    <source>
        <dbReference type="ARBA" id="ARBA00022475"/>
    </source>
</evidence>
<keyword evidence="5 12" id="KW-0443">Lipid metabolism</keyword>
<evidence type="ECO:0000313" key="14">
    <source>
        <dbReference type="EMBL" id="STY31773.1"/>
    </source>
</evidence>
<feature type="chain" id="PRO_5023523510" description="Phosphatidylserine decarboxylase alpha chain" evidence="12">
    <location>
        <begin position="249"/>
        <end position="284"/>
    </location>
</feature>
<dbReference type="GO" id="GO:0006646">
    <property type="term" value="P:phosphatidylethanolamine biosynthetic process"/>
    <property type="evidence" value="ECO:0007669"/>
    <property type="project" value="UniProtKB-UniRule"/>
</dbReference>
<dbReference type="GO" id="GO:0005886">
    <property type="term" value="C:plasma membrane"/>
    <property type="evidence" value="ECO:0007669"/>
    <property type="project" value="UniProtKB-SubCell"/>
</dbReference>
<keyword evidence="11 12" id="KW-0670">Pyruvate</keyword>
<evidence type="ECO:0000256" key="1">
    <source>
        <dbReference type="ARBA" id="ARBA00005189"/>
    </source>
</evidence>
<evidence type="ECO:0000313" key="15">
    <source>
        <dbReference type="Proteomes" id="UP000255297"/>
    </source>
</evidence>
<comment type="subcellular location">
    <subcellularLocation>
        <location evidence="12">Cell membrane</location>
        <topology evidence="12">Peripheral membrane protein</topology>
    </subcellularLocation>
</comment>